<dbReference type="EMBL" id="BLAF01000010">
    <property type="protein sequence ID" value="GES19050.1"/>
    <property type="molecule type" value="Genomic_DNA"/>
</dbReference>
<keyword evidence="3" id="KW-0804">Transcription</keyword>
<feature type="domain" description="HTH lacI-type" evidence="4">
    <location>
        <begin position="1"/>
        <end position="32"/>
    </location>
</feature>
<dbReference type="SUPFAM" id="SSF53822">
    <property type="entry name" value="Periplasmic binding protein-like I"/>
    <property type="match status" value="1"/>
</dbReference>
<protein>
    <recommendedName>
        <fullName evidence="4">HTH lacI-type domain-containing protein</fullName>
    </recommendedName>
</protein>
<accession>A0A5M3XD71</accession>
<reference evidence="5 6" key="1">
    <citation type="submission" date="2019-10" db="EMBL/GenBank/DDBJ databases">
        <title>Whole genome shotgun sequence of Acrocarpospora pleiomorpha NBRC 16267.</title>
        <authorList>
            <person name="Ichikawa N."/>
            <person name="Kimura A."/>
            <person name="Kitahashi Y."/>
            <person name="Komaki H."/>
            <person name="Oguchi A."/>
        </authorList>
    </citation>
    <scope>NUCLEOTIDE SEQUENCE [LARGE SCALE GENOMIC DNA]</scope>
    <source>
        <strain evidence="5 6">NBRC 16267</strain>
    </source>
</reference>
<evidence type="ECO:0000313" key="5">
    <source>
        <dbReference type="EMBL" id="GES19050.1"/>
    </source>
</evidence>
<dbReference type="InterPro" id="IPR010982">
    <property type="entry name" value="Lambda_DNA-bd_dom_sf"/>
</dbReference>
<dbReference type="PANTHER" id="PTHR30146">
    <property type="entry name" value="LACI-RELATED TRANSCRIPTIONAL REPRESSOR"/>
    <property type="match status" value="1"/>
</dbReference>
<evidence type="ECO:0000256" key="2">
    <source>
        <dbReference type="ARBA" id="ARBA00023125"/>
    </source>
</evidence>
<dbReference type="InterPro" id="IPR000843">
    <property type="entry name" value="HTH_LacI"/>
</dbReference>
<comment type="caution">
    <text evidence="5">The sequence shown here is derived from an EMBL/GenBank/DDBJ whole genome shotgun (WGS) entry which is preliminary data.</text>
</comment>
<dbReference type="GO" id="GO:0000976">
    <property type="term" value="F:transcription cis-regulatory region binding"/>
    <property type="evidence" value="ECO:0007669"/>
    <property type="project" value="TreeGrafter"/>
</dbReference>
<dbReference type="InterPro" id="IPR028082">
    <property type="entry name" value="Peripla_BP_I"/>
</dbReference>
<sequence length="224" mass="23421">MPGASGVTRARVAAVAASLGYRPNEAARALASGRRMVVDLVVIVYDPDLSWLGAHPYYSRVIAGMMAALDGSGVHLRIHAGSLAGAAELLDTVARQATVGAVLVNVPPELAVRFQRRCPRVVSLSATAASVPAVEAENAAGAYTAVSHLHRVGRGRIAAIHGPEVNTCANPPLSTMRLPAEEMAAAATEALLNSTLTPSWRRIFPVELITRRSTDPAAYGMANI</sequence>
<evidence type="ECO:0000256" key="3">
    <source>
        <dbReference type="ARBA" id="ARBA00023163"/>
    </source>
</evidence>
<evidence type="ECO:0000256" key="1">
    <source>
        <dbReference type="ARBA" id="ARBA00023015"/>
    </source>
</evidence>
<keyword evidence="2" id="KW-0238">DNA-binding</keyword>
<gene>
    <name evidence="5" type="ORF">Aple_019460</name>
</gene>
<dbReference type="GO" id="GO:0003700">
    <property type="term" value="F:DNA-binding transcription factor activity"/>
    <property type="evidence" value="ECO:0007669"/>
    <property type="project" value="TreeGrafter"/>
</dbReference>
<keyword evidence="6" id="KW-1185">Reference proteome</keyword>
<organism evidence="5 6">
    <name type="scientific">Acrocarpospora pleiomorpha</name>
    <dbReference type="NCBI Taxonomy" id="90975"/>
    <lineage>
        <taxon>Bacteria</taxon>
        <taxon>Bacillati</taxon>
        <taxon>Actinomycetota</taxon>
        <taxon>Actinomycetes</taxon>
        <taxon>Streptosporangiales</taxon>
        <taxon>Streptosporangiaceae</taxon>
        <taxon>Acrocarpospora</taxon>
    </lineage>
</organism>
<keyword evidence="1" id="KW-0805">Transcription regulation</keyword>
<dbReference type="AlphaFoldDB" id="A0A5M3XD71"/>
<dbReference type="Proteomes" id="UP000377595">
    <property type="component" value="Unassembled WGS sequence"/>
</dbReference>
<evidence type="ECO:0000259" key="4">
    <source>
        <dbReference type="PROSITE" id="PS50932"/>
    </source>
</evidence>
<name>A0A5M3XD71_9ACTN</name>
<evidence type="ECO:0000313" key="6">
    <source>
        <dbReference type="Proteomes" id="UP000377595"/>
    </source>
</evidence>
<dbReference type="PROSITE" id="PS50932">
    <property type="entry name" value="HTH_LACI_2"/>
    <property type="match status" value="1"/>
</dbReference>
<dbReference type="Gene3D" id="3.40.50.2300">
    <property type="match status" value="2"/>
</dbReference>
<dbReference type="Gene3D" id="1.10.260.40">
    <property type="entry name" value="lambda repressor-like DNA-binding domains"/>
    <property type="match status" value="1"/>
</dbReference>
<proteinExistence type="predicted"/>
<dbReference type="PANTHER" id="PTHR30146:SF109">
    <property type="entry name" value="HTH-TYPE TRANSCRIPTIONAL REGULATOR GALS"/>
    <property type="match status" value="1"/>
</dbReference>